<dbReference type="InterPro" id="IPR005829">
    <property type="entry name" value="Sugar_transporter_CS"/>
</dbReference>
<keyword evidence="5 6" id="KW-0472">Membrane</keyword>
<evidence type="ECO:0000256" key="1">
    <source>
        <dbReference type="ARBA" id="ARBA00004651"/>
    </source>
</evidence>
<evidence type="ECO:0000256" key="2">
    <source>
        <dbReference type="ARBA" id="ARBA00022448"/>
    </source>
</evidence>
<feature type="transmembrane region" description="Helical" evidence="6">
    <location>
        <begin position="47"/>
        <end position="67"/>
    </location>
</feature>
<dbReference type="PANTHER" id="PTHR23530">
    <property type="entry name" value="TRANSPORT PROTEIN-RELATED"/>
    <property type="match status" value="1"/>
</dbReference>
<accession>A0ABT9UXA2</accession>
<gene>
    <name evidence="8" type="ORF">J2S18_002917</name>
</gene>
<feature type="transmembrane region" description="Helical" evidence="6">
    <location>
        <begin position="280"/>
        <end position="300"/>
    </location>
</feature>
<dbReference type="RefSeq" id="WP_307487818.1">
    <property type="nucleotide sequence ID" value="NZ_JAUSUF010000014.1"/>
</dbReference>
<dbReference type="Pfam" id="PF07690">
    <property type="entry name" value="MFS_1"/>
    <property type="match status" value="1"/>
</dbReference>
<comment type="subcellular location">
    <subcellularLocation>
        <location evidence="1">Cell membrane</location>
        <topology evidence="1">Multi-pass membrane protein</topology>
    </subcellularLocation>
</comment>
<dbReference type="PROSITE" id="PS00216">
    <property type="entry name" value="SUGAR_TRANSPORT_1"/>
    <property type="match status" value="1"/>
</dbReference>
<dbReference type="EMBL" id="JAUSUF010000014">
    <property type="protein sequence ID" value="MDQ0150943.1"/>
    <property type="molecule type" value="Genomic_DNA"/>
</dbReference>
<feature type="transmembrane region" description="Helical" evidence="6">
    <location>
        <begin position="336"/>
        <end position="355"/>
    </location>
</feature>
<dbReference type="InterPro" id="IPR053160">
    <property type="entry name" value="MFS_DHA3_Transporter"/>
</dbReference>
<keyword evidence="2" id="KW-0813">Transport</keyword>
<feature type="transmembrane region" description="Helical" evidence="6">
    <location>
        <begin position="12"/>
        <end position="32"/>
    </location>
</feature>
<dbReference type="InterPro" id="IPR011701">
    <property type="entry name" value="MFS"/>
</dbReference>
<organism evidence="8 9">
    <name type="scientific">Eubacterium multiforme</name>
    <dbReference type="NCBI Taxonomy" id="83339"/>
    <lineage>
        <taxon>Bacteria</taxon>
        <taxon>Bacillati</taxon>
        <taxon>Bacillota</taxon>
        <taxon>Clostridia</taxon>
        <taxon>Eubacteriales</taxon>
        <taxon>Eubacteriaceae</taxon>
        <taxon>Eubacterium</taxon>
    </lineage>
</organism>
<keyword evidence="4 6" id="KW-1133">Transmembrane helix</keyword>
<evidence type="ECO:0000256" key="3">
    <source>
        <dbReference type="ARBA" id="ARBA00022692"/>
    </source>
</evidence>
<evidence type="ECO:0000313" key="9">
    <source>
        <dbReference type="Proteomes" id="UP001228504"/>
    </source>
</evidence>
<sequence>MNKIKKNITVDYFYRFFASFDITAAIWILYLGYKGMNLIEIGLLESIFHITGLIFEIPTGAFADLLGRKKVIIFGRIGFLISCIIMLFSNSFLGFAASFITQAISYNLNSGSEEALVYDSLKEIGDEKNYTKIAGRLNLIIEIAQGLAVFIGGILSEINFSISYIVAILVGLCSLGISLKFKEIGIIEKKERIDKVNIIDHFKISFKILKNNKLLLRLLIYFPLIFTFSSTIYFYAQQYFRDLGLSKILISIIFLINGVFSALGALISDRFEKFLKGNRYMFIPLGIGISIILFSCLEVVLSVLMFWLLGIFTAMLYPISSNKVNSIIPSKQRATIISIDSMMFSIGMIVFFPLAGVIGENFNLRCSFFIIGIFVLLVSFMNFYIVKKLKN</sequence>
<reference evidence="8 9" key="1">
    <citation type="submission" date="2023-07" db="EMBL/GenBank/DDBJ databases">
        <title>Genomic Encyclopedia of Type Strains, Phase IV (KMG-IV): sequencing the most valuable type-strain genomes for metagenomic binning, comparative biology and taxonomic classification.</title>
        <authorList>
            <person name="Goeker M."/>
        </authorList>
    </citation>
    <scope>NUCLEOTIDE SEQUENCE [LARGE SCALE GENOMIC DNA]</scope>
    <source>
        <strain evidence="8 9">DSM 20694</strain>
    </source>
</reference>
<comment type="caution">
    <text evidence="8">The sequence shown here is derived from an EMBL/GenBank/DDBJ whole genome shotgun (WGS) entry which is preliminary data.</text>
</comment>
<proteinExistence type="predicted"/>
<dbReference type="PROSITE" id="PS50850">
    <property type="entry name" value="MFS"/>
    <property type="match status" value="1"/>
</dbReference>
<dbReference type="PANTHER" id="PTHR23530:SF1">
    <property type="entry name" value="PERMEASE, MAJOR FACILITATOR SUPERFAMILY-RELATED"/>
    <property type="match status" value="1"/>
</dbReference>
<dbReference type="Proteomes" id="UP001228504">
    <property type="component" value="Unassembled WGS sequence"/>
</dbReference>
<feature type="transmembrane region" description="Helical" evidence="6">
    <location>
        <begin position="367"/>
        <end position="386"/>
    </location>
</feature>
<name>A0ABT9UXA2_9FIRM</name>
<evidence type="ECO:0000256" key="4">
    <source>
        <dbReference type="ARBA" id="ARBA00022989"/>
    </source>
</evidence>
<feature type="transmembrane region" description="Helical" evidence="6">
    <location>
        <begin position="248"/>
        <end position="268"/>
    </location>
</feature>
<evidence type="ECO:0000259" key="7">
    <source>
        <dbReference type="PROSITE" id="PS50850"/>
    </source>
</evidence>
<protein>
    <submittedName>
        <fullName evidence="8">MFS family permease</fullName>
    </submittedName>
</protein>
<feature type="transmembrane region" description="Helical" evidence="6">
    <location>
        <begin position="79"/>
        <end position="100"/>
    </location>
</feature>
<evidence type="ECO:0000256" key="5">
    <source>
        <dbReference type="ARBA" id="ARBA00023136"/>
    </source>
</evidence>
<evidence type="ECO:0000313" key="8">
    <source>
        <dbReference type="EMBL" id="MDQ0150943.1"/>
    </source>
</evidence>
<keyword evidence="9" id="KW-1185">Reference proteome</keyword>
<feature type="domain" description="Major facilitator superfamily (MFS) profile" evidence="7">
    <location>
        <begin position="1"/>
        <end position="390"/>
    </location>
</feature>
<feature type="transmembrane region" description="Helical" evidence="6">
    <location>
        <begin position="162"/>
        <end position="181"/>
    </location>
</feature>
<dbReference type="InterPro" id="IPR020846">
    <property type="entry name" value="MFS_dom"/>
</dbReference>
<feature type="transmembrane region" description="Helical" evidence="6">
    <location>
        <begin position="214"/>
        <end position="236"/>
    </location>
</feature>
<dbReference type="Gene3D" id="1.20.1250.20">
    <property type="entry name" value="MFS general substrate transporter like domains"/>
    <property type="match status" value="1"/>
</dbReference>
<dbReference type="SUPFAM" id="SSF103473">
    <property type="entry name" value="MFS general substrate transporter"/>
    <property type="match status" value="1"/>
</dbReference>
<dbReference type="InterPro" id="IPR036259">
    <property type="entry name" value="MFS_trans_sf"/>
</dbReference>
<evidence type="ECO:0000256" key="6">
    <source>
        <dbReference type="SAM" id="Phobius"/>
    </source>
</evidence>
<keyword evidence="3 6" id="KW-0812">Transmembrane</keyword>